<organism evidence="1 2">
    <name type="scientific">Thermomonospora cellulosilytica</name>
    <dbReference type="NCBI Taxonomy" id="1411118"/>
    <lineage>
        <taxon>Bacteria</taxon>
        <taxon>Bacillati</taxon>
        <taxon>Actinomycetota</taxon>
        <taxon>Actinomycetes</taxon>
        <taxon>Streptosporangiales</taxon>
        <taxon>Thermomonosporaceae</taxon>
        <taxon>Thermomonospora</taxon>
    </lineage>
</organism>
<dbReference type="EMBL" id="JACJII010000001">
    <property type="protein sequence ID" value="MBA9004367.1"/>
    <property type="molecule type" value="Genomic_DNA"/>
</dbReference>
<comment type="caution">
    <text evidence="1">The sequence shown here is derived from an EMBL/GenBank/DDBJ whole genome shotgun (WGS) entry which is preliminary data.</text>
</comment>
<gene>
    <name evidence="1" type="ORF">HNR21_003249</name>
</gene>
<accession>A0A7W3R948</accession>
<proteinExistence type="predicted"/>
<dbReference type="RefSeq" id="WP_312881054.1">
    <property type="nucleotide sequence ID" value="NZ_JACJII010000001.1"/>
</dbReference>
<dbReference type="Proteomes" id="UP000539313">
    <property type="component" value="Unassembled WGS sequence"/>
</dbReference>
<protein>
    <submittedName>
        <fullName evidence="1">Uncharacterized protein</fullName>
    </submittedName>
</protein>
<sequence length="122" mass="13881">MSVRDGYYAGWQGLEYEASPDGDQIRLYTGGPAEGFAEAVPGRHVRVVPLQEIDHLCYVVTRCTWRGEPFQVLGELDGWLRVEYAGTDPAAPRRLGLETFDVDVHQGWVRREEVTGLREERF</sequence>
<evidence type="ECO:0000313" key="2">
    <source>
        <dbReference type="Proteomes" id="UP000539313"/>
    </source>
</evidence>
<name>A0A7W3R948_9ACTN</name>
<dbReference type="AlphaFoldDB" id="A0A7W3R948"/>
<reference evidence="1 2" key="1">
    <citation type="submission" date="2020-08" db="EMBL/GenBank/DDBJ databases">
        <title>Sequencing the genomes of 1000 actinobacteria strains.</title>
        <authorList>
            <person name="Klenk H.-P."/>
        </authorList>
    </citation>
    <scope>NUCLEOTIDE SEQUENCE [LARGE SCALE GENOMIC DNA]</scope>
    <source>
        <strain evidence="1 2">DSM 45823</strain>
    </source>
</reference>
<keyword evidence="2" id="KW-1185">Reference proteome</keyword>
<evidence type="ECO:0000313" key="1">
    <source>
        <dbReference type="EMBL" id="MBA9004367.1"/>
    </source>
</evidence>